<dbReference type="InterPro" id="IPR036291">
    <property type="entry name" value="NAD(P)-bd_dom_sf"/>
</dbReference>
<dbReference type="InterPro" id="IPR055170">
    <property type="entry name" value="GFO_IDH_MocA-like_dom"/>
</dbReference>
<organism evidence="5 6">
    <name type="scientific">Rhizobium grahamii</name>
    <dbReference type="NCBI Taxonomy" id="1120045"/>
    <lineage>
        <taxon>Bacteria</taxon>
        <taxon>Pseudomonadati</taxon>
        <taxon>Pseudomonadota</taxon>
        <taxon>Alphaproteobacteria</taxon>
        <taxon>Hyphomicrobiales</taxon>
        <taxon>Rhizobiaceae</taxon>
        <taxon>Rhizobium/Agrobacterium group</taxon>
        <taxon>Rhizobium</taxon>
    </lineage>
</organism>
<sequence length="335" mass="36185">MSVRVAVIGAGIMGADHARIVAQDIGGAVLQVVCDASRDRAKSVADECGALDVSTDPRDVIRRDDVDAILVASPDETHASLCLASIDAGKPVLCEKPLSQSPEECRSVVDAEVSRGIRTVQLGFMRRFDPSYQAMCAALNGGRVGRPLIMHNCHRSVRVPANFTGQMSITNAAPHEFDVIRSILGTDYKAITVFQPSSSDASTTGAFVFMVLETTSGQLASIEVHNNASYGYDIRGELVGDEGSVSLSAPVDARYNSGLSSFERYPEDWRLRFSEAYRLQNKAFVDFVRTGRPSAIAASAWDGYYATVVAQAALRGLSERVRVEIETPSKPTLYQ</sequence>
<dbReference type="EMBL" id="CP043498">
    <property type="protein sequence ID" value="QFY60444.1"/>
    <property type="molecule type" value="Genomic_DNA"/>
</dbReference>
<dbReference type="PANTHER" id="PTHR42840:SF3">
    <property type="entry name" value="BINDING ROSSMANN FOLD OXIDOREDUCTASE, PUTATIVE (AFU_ORTHOLOGUE AFUA_2G10240)-RELATED"/>
    <property type="match status" value="1"/>
</dbReference>
<dbReference type="GO" id="GO:0000166">
    <property type="term" value="F:nucleotide binding"/>
    <property type="evidence" value="ECO:0007669"/>
    <property type="project" value="InterPro"/>
</dbReference>
<comment type="similarity">
    <text evidence="1">Belongs to the Gfo/Idh/MocA family.</text>
</comment>
<gene>
    <name evidence="5" type="ORF">FZ934_08360</name>
</gene>
<keyword evidence="6" id="KW-1185">Reference proteome</keyword>
<dbReference type="Pfam" id="PF22725">
    <property type="entry name" value="GFO_IDH_MocA_C3"/>
    <property type="match status" value="1"/>
</dbReference>
<evidence type="ECO:0000256" key="1">
    <source>
        <dbReference type="ARBA" id="ARBA00010928"/>
    </source>
</evidence>
<dbReference type="GO" id="GO:0016491">
    <property type="term" value="F:oxidoreductase activity"/>
    <property type="evidence" value="ECO:0007669"/>
    <property type="project" value="UniProtKB-KW"/>
</dbReference>
<dbReference type="PANTHER" id="PTHR42840">
    <property type="entry name" value="NAD(P)-BINDING ROSSMANN-FOLD SUPERFAMILY PROTEIN-RELATED"/>
    <property type="match status" value="1"/>
</dbReference>
<protein>
    <submittedName>
        <fullName evidence="5">Myo-inositol 2-dehydrogenase</fullName>
    </submittedName>
</protein>
<dbReference type="RefSeq" id="WP_153270686.1">
    <property type="nucleotide sequence ID" value="NZ_CP043498.1"/>
</dbReference>
<keyword evidence="2" id="KW-0560">Oxidoreductase</keyword>
<dbReference type="KEGG" id="rgr:FZ934_08360"/>
<dbReference type="Pfam" id="PF01408">
    <property type="entry name" value="GFO_IDH_MocA"/>
    <property type="match status" value="1"/>
</dbReference>
<proteinExistence type="inferred from homology"/>
<name>A0A5Q0C7Z5_9HYPH</name>
<accession>A0A5Q0C7Z5</accession>
<evidence type="ECO:0000256" key="2">
    <source>
        <dbReference type="ARBA" id="ARBA00023002"/>
    </source>
</evidence>
<dbReference type="Proteomes" id="UP000326881">
    <property type="component" value="Chromosome"/>
</dbReference>
<feature type="domain" description="GFO/IDH/MocA-like oxidoreductase" evidence="4">
    <location>
        <begin position="132"/>
        <end position="245"/>
    </location>
</feature>
<feature type="domain" description="Gfo/Idh/MocA-like oxidoreductase N-terminal" evidence="3">
    <location>
        <begin position="3"/>
        <end position="121"/>
    </location>
</feature>
<dbReference type="OrthoDB" id="9815825at2"/>
<evidence type="ECO:0000259" key="4">
    <source>
        <dbReference type="Pfam" id="PF22725"/>
    </source>
</evidence>
<dbReference type="InterPro" id="IPR000683">
    <property type="entry name" value="Gfo/Idh/MocA-like_OxRdtase_N"/>
</dbReference>
<evidence type="ECO:0000313" key="6">
    <source>
        <dbReference type="Proteomes" id="UP000326881"/>
    </source>
</evidence>
<dbReference type="AlphaFoldDB" id="A0A5Q0C7Z5"/>
<dbReference type="Gene3D" id="3.40.50.720">
    <property type="entry name" value="NAD(P)-binding Rossmann-like Domain"/>
    <property type="match status" value="1"/>
</dbReference>
<dbReference type="Gene3D" id="3.30.360.10">
    <property type="entry name" value="Dihydrodipicolinate Reductase, domain 2"/>
    <property type="match status" value="1"/>
</dbReference>
<dbReference type="SUPFAM" id="SSF51735">
    <property type="entry name" value="NAD(P)-binding Rossmann-fold domains"/>
    <property type="match status" value="1"/>
</dbReference>
<dbReference type="SUPFAM" id="SSF55347">
    <property type="entry name" value="Glyceraldehyde-3-phosphate dehydrogenase-like, C-terminal domain"/>
    <property type="match status" value="1"/>
</dbReference>
<evidence type="ECO:0000313" key="5">
    <source>
        <dbReference type="EMBL" id="QFY60444.1"/>
    </source>
</evidence>
<evidence type="ECO:0000259" key="3">
    <source>
        <dbReference type="Pfam" id="PF01408"/>
    </source>
</evidence>
<reference evidence="5 6" key="1">
    <citation type="submission" date="2019-08" db="EMBL/GenBank/DDBJ databases">
        <title>Prosopis cineraria nodule microbiome.</title>
        <authorList>
            <person name="Ali R."/>
            <person name="Chaluvadi S.R."/>
            <person name="Wang X."/>
        </authorList>
    </citation>
    <scope>NUCLEOTIDE SEQUENCE [LARGE SCALE GENOMIC DNA]</scope>
    <source>
        <strain evidence="5 6">BG7</strain>
    </source>
</reference>